<dbReference type="PANTHER" id="PTHR33332">
    <property type="entry name" value="REVERSE TRANSCRIPTASE DOMAIN-CONTAINING PROTEIN"/>
    <property type="match status" value="1"/>
</dbReference>
<evidence type="ECO:0000313" key="1">
    <source>
        <dbReference type="EMBL" id="KAK7093701.1"/>
    </source>
</evidence>
<evidence type="ECO:0000313" key="5">
    <source>
        <dbReference type="Proteomes" id="UP001374579"/>
    </source>
</evidence>
<evidence type="ECO:0000313" key="2">
    <source>
        <dbReference type="EMBL" id="KAK7094272.1"/>
    </source>
</evidence>
<dbReference type="PRINTS" id="PR01345">
    <property type="entry name" value="CERVTRCPTASE"/>
</dbReference>
<dbReference type="EMBL" id="JBAMIC010000019">
    <property type="protein sequence ID" value="KAK7094272.1"/>
    <property type="molecule type" value="Genomic_DNA"/>
</dbReference>
<keyword evidence="5" id="KW-1185">Reference proteome</keyword>
<proteinExistence type="predicted"/>
<protein>
    <submittedName>
        <fullName evidence="2">Uncharacterized protein</fullName>
    </submittedName>
</protein>
<evidence type="ECO:0000313" key="3">
    <source>
        <dbReference type="EMBL" id="KAK7100109.1"/>
    </source>
</evidence>
<organism evidence="2 5">
    <name type="scientific">Littorina saxatilis</name>
    <dbReference type="NCBI Taxonomy" id="31220"/>
    <lineage>
        <taxon>Eukaryota</taxon>
        <taxon>Metazoa</taxon>
        <taxon>Spiralia</taxon>
        <taxon>Lophotrochozoa</taxon>
        <taxon>Mollusca</taxon>
        <taxon>Gastropoda</taxon>
        <taxon>Caenogastropoda</taxon>
        <taxon>Littorinimorpha</taxon>
        <taxon>Littorinoidea</taxon>
        <taxon>Littorinidae</taxon>
        <taxon>Littorina</taxon>
    </lineage>
</organism>
<evidence type="ECO:0000313" key="4">
    <source>
        <dbReference type="EMBL" id="KAK7101159.1"/>
    </source>
</evidence>
<dbReference type="AlphaFoldDB" id="A0AAN9AWE2"/>
<gene>
    <name evidence="1" type="ORF">V1264_007401</name>
    <name evidence="2" type="ORF">V1264_007915</name>
    <name evidence="3" type="ORF">V1264_023105</name>
    <name evidence="4" type="ORF">V1264_023994</name>
</gene>
<dbReference type="EMBL" id="JBAMIC010000011">
    <property type="protein sequence ID" value="KAK7101159.1"/>
    <property type="molecule type" value="Genomic_DNA"/>
</dbReference>
<dbReference type="EMBL" id="JBAMIC010000019">
    <property type="protein sequence ID" value="KAK7093701.1"/>
    <property type="molecule type" value="Genomic_DNA"/>
</dbReference>
<accession>A0AAN9AWE2</accession>
<reference evidence="2 5" key="1">
    <citation type="submission" date="2024-02" db="EMBL/GenBank/DDBJ databases">
        <title>Chromosome-scale genome assembly of the rough periwinkle Littorina saxatilis.</title>
        <authorList>
            <person name="De Jode A."/>
            <person name="Faria R."/>
            <person name="Formenti G."/>
            <person name="Sims Y."/>
            <person name="Smith T.P."/>
            <person name="Tracey A."/>
            <person name="Wood J.M.D."/>
            <person name="Zagrodzka Z.B."/>
            <person name="Johannesson K."/>
            <person name="Butlin R.K."/>
            <person name="Leder E.H."/>
        </authorList>
    </citation>
    <scope>NUCLEOTIDE SEQUENCE [LARGE SCALE GENOMIC DNA]</scope>
    <source>
        <strain evidence="2">Snail1</strain>
        <tissue evidence="2">Muscle</tissue>
    </source>
</reference>
<dbReference type="EMBL" id="JBAMIC010000011">
    <property type="protein sequence ID" value="KAK7100109.1"/>
    <property type="molecule type" value="Genomic_DNA"/>
</dbReference>
<sequence>MQFHPAKCNTLPVTRSRRPLQPSYQLHGHTLETVKAVKYLGVTIQSDLCWDDHINNIVSKANKTLGFLRRNLKISSRSVKEQAYKAFVRPILEYASSVWDPHTQKNIDKLEAVQRRAARFVCNRYHNTSSVSRMLDSLGWQSLEERRKLARLSMLYKITNSIVHCPGIKSKLAPLPPRQRRGHCQQFGLITCRTQYRSAAFLPSTVKDWNSLPAAVVEARTVDTFVSRASH</sequence>
<name>A0AAN9AWE2_9CAEN</name>
<dbReference type="Proteomes" id="UP001374579">
    <property type="component" value="Unassembled WGS sequence"/>
</dbReference>
<comment type="caution">
    <text evidence="2">The sequence shown here is derived from an EMBL/GenBank/DDBJ whole genome shotgun (WGS) entry which is preliminary data.</text>
</comment>